<evidence type="ECO:0000313" key="2">
    <source>
        <dbReference type="Proteomes" id="UP000001312"/>
    </source>
</evidence>
<dbReference type="AlphaFoldDB" id="A7EK70"/>
<name>A7EK70_SCLS1</name>
<dbReference type="Proteomes" id="UP000001312">
    <property type="component" value="Unassembled WGS sequence"/>
</dbReference>
<keyword evidence="2" id="KW-1185">Reference proteome</keyword>
<evidence type="ECO:0000313" key="1">
    <source>
        <dbReference type="EMBL" id="EDO03236.1"/>
    </source>
</evidence>
<dbReference type="EMBL" id="CH476627">
    <property type="protein sequence ID" value="EDO03236.1"/>
    <property type="molecule type" value="Genomic_DNA"/>
</dbReference>
<sequence length="34" mass="4050">MICTIYCIDVKLECTDNQNVDLVVRSRRWKMGFV</sequence>
<organism evidence="1 2">
    <name type="scientific">Sclerotinia sclerotiorum (strain ATCC 18683 / 1980 / Ss-1)</name>
    <name type="common">White mold</name>
    <name type="synonym">Whetzelinia sclerotiorum</name>
    <dbReference type="NCBI Taxonomy" id="665079"/>
    <lineage>
        <taxon>Eukaryota</taxon>
        <taxon>Fungi</taxon>
        <taxon>Dikarya</taxon>
        <taxon>Ascomycota</taxon>
        <taxon>Pezizomycotina</taxon>
        <taxon>Leotiomycetes</taxon>
        <taxon>Helotiales</taxon>
        <taxon>Sclerotiniaceae</taxon>
        <taxon>Sclerotinia</taxon>
    </lineage>
</organism>
<dbReference type="GeneID" id="5489390"/>
<proteinExistence type="predicted"/>
<accession>A7EK70</accession>
<reference evidence="2" key="1">
    <citation type="journal article" date="2011" name="PLoS Genet.">
        <title>Genomic analysis of the necrotrophic fungal pathogens Sclerotinia sclerotiorum and Botrytis cinerea.</title>
        <authorList>
            <person name="Amselem J."/>
            <person name="Cuomo C.A."/>
            <person name="van Kan J.A."/>
            <person name="Viaud M."/>
            <person name="Benito E.P."/>
            <person name="Couloux A."/>
            <person name="Coutinho P.M."/>
            <person name="de Vries R.P."/>
            <person name="Dyer P.S."/>
            <person name="Fillinger S."/>
            <person name="Fournier E."/>
            <person name="Gout L."/>
            <person name="Hahn M."/>
            <person name="Kohn L."/>
            <person name="Lapalu N."/>
            <person name="Plummer K.M."/>
            <person name="Pradier J.M."/>
            <person name="Quevillon E."/>
            <person name="Sharon A."/>
            <person name="Simon A."/>
            <person name="ten Have A."/>
            <person name="Tudzynski B."/>
            <person name="Tudzynski P."/>
            <person name="Wincker P."/>
            <person name="Andrew M."/>
            <person name="Anthouard V."/>
            <person name="Beever R.E."/>
            <person name="Beffa R."/>
            <person name="Benoit I."/>
            <person name="Bouzid O."/>
            <person name="Brault B."/>
            <person name="Chen Z."/>
            <person name="Choquer M."/>
            <person name="Collemare J."/>
            <person name="Cotton P."/>
            <person name="Danchin E.G."/>
            <person name="Da Silva C."/>
            <person name="Gautier A."/>
            <person name="Giraud C."/>
            <person name="Giraud T."/>
            <person name="Gonzalez C."/>
            <person name="Grossetete S."/>
            <person name="Guldener U."/>
            <person name="Henrissat B."/>
            <person name="Howlett B.J."/>
            <person name="Kodira C."/>
            <person name="Kretschmer M."/>
            <person name="Lappartient A."/>
            <person name="Leroch M."/>
            <person name="Levis C."/>
            <person name="Mauceli E."/>
            <person name="Neuveglise C."/>
            <person name="Oeser B."/>
            <person name="Pearson M."/>
            <person name="Poulain J."/>
            <person name="Poussereau N."/>
            <person name="Quesneville H."/>
            <person name="Rascle C."/>
            <person name="Schumacher J."/>
            <person name="Segurens B."/>
            <person name="Sexton A."/>
            <person name="Silva E."/>
            <person name="Sirven C."/>
            <person name="Soanes D.M."/>
            <person name="Talbot N.J."/>
            <person name="Templeton M."/>
            <person name="Yandava C."/>
            <person name="Yarden O."/>
            <person name="Zeng Q."/>
            <person name="Rollins J.A."/>
            <person name="Lebrun M.H."/>
            <person name="Dickman M."/>
        </authorList>
    </citation>
    <scope>NUCLEOTIDE SEQUENCE [LARGE SCALE GENOMIC DNA]</scope>
    <source>
        <strain evidence="2">ATCC 18683 / 1980 / Ss-1</strain>
    </source>
</reference>
<dbReference type="HOGENOM" id="CLU_3377370_0_0_1"/>
<dbReference type="KEGG" id="ssl:SS1G_05716"/>
<dbReference type="RefSeq" id="XP_001592795.1">
    <property type="nucleotide sequence ID" value="XM_001592745.1"/>
</dbReference>
<dbReference type="InParanoid" id="A7EK70"/>
<gene>
    <name evidence="1" type="ORF">SS1G_05716</name>
</gene>
<protein>
    <submittedName>
        <fullName evidence="1">Uncharacterized protein</fullName>
    </submittedName>
</protein>